<dbReference type="Pfam" id="PF00069">
    <property type="entry name" value="Pkinase"/>
    <property type="match status" value="1"/>
</dbReference>
<dbReference type="EMBL" id="NJHN03000007">
    <property type="protein sequence ID" value="KAH9426939.1"/>
    <property type="molecule type" value="Genomic_DNA"/>
</dbReference>
<comment type="caution">
    <text evidence="7">The sequence shown here is derived from an EMBL/GenBank/DDBJ whole genome shotgun (WGS) entry which is preliminary data.</text>
</comment>
<keyword evidence="2" id="KW-0808">Transferase</keyword>
<gene>
    <name evidence="7" type="ORF">DERP_011608</name>
</gene>
<dbReference type="InterPro" id="IPR011009">
    <property type="entry name" value="Kinase-like_dom_sf"/>
</dbReference>
<accession>A0ABQ8JWD5</accession>
<reference evidence="7 8" key="2">
    <citation type="journal article" date="2022" name="Mol. Biol. Evol.">
        <title>Comparative Genomics Reveals Insights into the Divergent Evolution of Astigmatic Mites and Household Pest Adaptations.</title>
        <authorList>
            <person name="Xiong Q."/>
            <person name="Wan A.T."/>
            <person name="Liu X."/>
            <person name="Fung C.S."/>
            <person name="Xiao X."/>
            <person name="Malainual N."/>
            <person name="Hou J."/>
            <person name="Wang L."/>
            <person name="Wang M."/>
            <person name="Yang K.Y."/>
            <person name="Cui Y."/>
            <person name="Leung E.L."/>
            <person name="Nong W."/>
            <person name="Shin S.K."/>
            <person name="Au S.W."/>
            <person name="Jeong K.Y."/>
            <person name="Chew F.T."/>
            <person name="Hui J.H."/>
            <person name="Leung T.F."/>
            <person name="Tungtrongchitr A."/>
            <person name="Zhong N."/>
            <person name="Liu Z."/>
            <person name="Tsui S.K."/>
        </authorList>
    </citation>
    <scope>NUCLEOTIDE SEQUENCE [LARGE SCALE GENOMIC DNA]</scope>
    <source>
        <strain evidence="7">Derp</strain>
    </source>
</reference>
<dbReference type="SUPFAM" id="SSF56112">
    <property type="entry name" value="Protein kinase-like (PK-like)"/>
    <property type="match status" value="1"/>
</dbReference>
<name>A0ABQ8JWD5_DERPT</name>
<evidence type="ECO:0000256" key="4">
    <source>
        <dbReference type="ARBA" id="ARBA00022777"/>
    </source>
</evidence>
<evidence type="ECO:0000313" key="7">
    <source>
        <dbReference type="EMBL" id="KAH9426939.1"/>
    </source>
</evidence>
<keyword evidence="4" id="KW-0418">Kinase</keyword>
<keyword evidence="3" id="KW-0547">Nucleotide-binding</keyword>
<evidence type="ECO:0000313" key="8">
    <source>
        <dbReference type="Proteomes" id="UP000887458"/>
    </source>
</evidence>
<dbReference type="PANTHER" id="PTHR24345:SF0">
    <property type="entry name" value="CELL CYCLE SERINE_THREONINE-PROTEIN KINASE CDC5_MSD2"/>
    <property type="match status" value="1"/>
</dbReference>
<sequence length="184" mass="22343">MIDNNSYLKKFFDKNFHDNNHNQNHRTKRIETLLSIQCGTTEYMAPEILNQELQQQQQQQQMTAATTTLFNDTFPWCSYDPFRADIYSMGICLFEMLNYYRPFRWSSYNLNYINGGGAFGSYNQNHNNNNLVWQQRNRQYRYNKRIYLTEECRDLIDEMLEPRAAIRPTSRQVLDHRWFKYSIR</sequence>
<dbReference type="Gene3D" id="1.10.510.10">
    <property type="entry name" value="Transferase(Phosphotransferase) domain 1"/>
    <property type="match status" value="1"/>
</dbReference>
<feature type="domain" description="Protein kinase" evidence="6">
    <location>
        <begin position="1"/>
        <end position="179"/>
    </location>
</feature>
<dbReference type="PROSITE" id="PS50011">
    <property type="entry name" value="PROTEIN_KINASE_DOM"/>
    <property type="match status" value="1"/>
</dbReference>
<evidence type="ECO:0000259" key="6">
    <source>
        <dbReference type="PROSITE" id="PS50011"/>
    </source>
</evidence>
<evidence type="ECO:0000256" key="2">
    <source>
        <dbReference type="ARBA" id="ARBA00022679"/>
    </source>
</evidence>
<keyword evidence="8" id="KW-1185">Reference proteome</keyword>
<protein>
    <recommendedName>
        <fullName evidence="6">Protein kinase domain-containing protein</fullName>
    </recommendedName>
</protein>
<dbReference type="InterPro" id="IPR000719">
    <property type="entry name" value="Prot_kinase_dom"/>
</dbReference>
<dbReference type="PANTHER" id="PTHR24345">
    <property type="entry name" value="SERINE/THREONINE-PROTEIN KINASE PLK"/>
    <property type="match status" value="1"/>
</dbReference>
<keyword evidence="1" id="KW-0723">Serine/threonine-protein kinase</keyword>
<reference evidence="7 8" key="1">
    <citation type="journal article" date="2018" name="J. Allergy Clin. Immunol.">
        <title>High-quality assembly of Dermatophagoides pteronyssinus genome and transcriptome reveals a wide range of novel allergens.</title>
        <authorList>
            <person name="Liu X.Y."/>
            <person name="Yang K.Y."/>
            <person name="Wang M.Q."/>
            <person name="Kwok J.S."/>
            <person name="Zeng X."/>
            <person name="Yang Z."/>
            <person name="Xiao X.J."/>
            <person name="Lau C.P."/>
            <person name="Li Y."/>
            <person name="Huang Z.M."/>
            <person name="Ba J.G."/>
            <person name="Yim A.K."/>
            <person name="Ouyang C.Y."/>
            <person name="Ngai S.M."/>
            <person name="Chan T.F."/>
            <person name="Leung E.L."/>
            <person name="Liu L."/>
            <person name="Liu Z.G."/>
            <person name="Tsui S.K."/>
        </authorList>
    </citation>
    <scope>NUCLEOTIDE SEQUENCE [LARGE SCALE GENOMIC DNA]</scope>
    <source>
        <strain evidence="7">Derp</strain>
    </source>
</reference>
<evidence type="ECO:0000256" key="3">
    <source>
        <dbReference type="ARBA" id="ARBA00022741"/>
    </source>
</evidence>
<evidence type="ECO:0000256" key="5">
    <source>
        <dbReference type="ARBA" id="ARBA00022840"/>
    </source>
</evidence>
<evidence type="ECO:0000256" key="1">
    <source>
        <dbReference type="ARBA" id="ARBA00022527"/>
    </source>
</evidence>
<keyword evidence="5" id="KW-0067">ATP-binding</keyword>
<organism evidence="7 8">
    <name type="scientific">Dermatophagoides pteronyssinus</name>
    <name type="common">European house dust mite</name>
    <dbReference type="NCBI Taxonomy" id="6956"/>
    <lineage>
        <taxon>Eukaryota</taxon>
        <taxon>Metazoa</taxon>
        <taxon>Ecdysozoa</taxon>
        <taxon>Arthropoda</taxon>
        <taxon>Chelicerata</taxon>
        <taxon>Arachnida</taxon>
        <taxon>Acari</taxon>
        <taxon>Acariformes</taxon>
        <taxon>Sarcoptiformes</taxon>
        <taxon>Astigmata</taxon>
        <taxon>Psoroptidia</taxon>
        <taxon>Analgoidea</taxon>
        <taxon>Pyroglyphidae</taxon>
        <taxon>Dermatophagoidinae</taxon>
        <taxon>Dermatophagoides</taxon>
    </lineage>
</organism>
<dbReference type="Proteomes" id="UP000887458">
    <property type="component" value="Unassembled WGS sequence"/>
</dbReference>
<proteinExistence type="predicted"/>